<dbReference type="Proteomes" id="UP000199315">
    <property type="component" value="Unassembled WGS sequence"/>
</dbReference>
<keyword evidence="2" id="KW-1185">Reference proteome</keyword>
<dbReference type="RefSeq" id="WP_091233691.1">
    <property type="nucleotide sequence ID" value="NZ_FMKA01000011.1"/>
</dbReference>
<dbReference type="AlphaFoldDB" id="A0A1D3TU03"/>
<dbReference type="OrthoDB" id="3229063at2"/>
<proteinExistence type="predicted"/>
<gene>
    <name evidence="1" type="ORF">SAMN05421730_101139</name>
</gene>
<accession>A0A1D3TU03</accession>
<sequence>MNRNIYRCHYRGQLKNNFAGQELDETLDKCRKNAERMIAEGRLMTAALYYHGGMLFLYFEAVGEEVRTEEFMEPMHGLLEKWPEKSGLSDWARMYQVFYHAIPESEEDWRRPVSPECRRGRIAYLKEENMFEYVYHHVAIIKEGLLAGDKYQSIALHEDILFSYFEEPKTLINVQRDLSRESKAIKAWLDVVPEDHFVPLRGSKGENFLFLPAYFALGQ</sequence>
<reference evidence="1 2" key="1">
    <citation type="submission" date="2016-09" db="EMBL/GenBank/DDBJ databases">
        <authorList>
            <person name="Capua I."/>
            <person name="De Benedictis P."/>
            <person name="Joannis T."/>
            <person name="Lombin L.H."/>
            <person name="Cattoli G."/>
        </authorList>
    </citation>
    <scope>NUCLEOTIDE SEQUENCE [LARGE SCALE GENOMIC DNA]</scope>
    <source>
        <strain evidence="1 2">GluBS11</strain>
    </source>
</reference>
<name>A0A1D3TU03_9FIRM</name>
<dbReference type="EMBL" id="FMKA01000011">
    <property type="protein sequence ID" value="SCP97509.1"/>
    <property type="molecule type" value="Genomic_DNA"/>
</dbReference>
<protein>
    <submittedName>
        <fullName evidence="1">Uncharacterized protein</fullName>
    </submittedName>
</protein>
<evidence type="ECO:0000313" key="1">
    <source>
        <dbReference type="EMBL" id="SCP97509.1"/>
    </source>
</evidence>
<evidence type="ECO:0000313" key="2">
    <source>
        <dbReference type="Proteomes" id="UP000199315"/>
    </source>
</evidence>
<organism evidence="1 2">
    <name type="scientific">Anaerobium acetethylicum</name>
    <dbReference type="NCBI Taxonomy" id="1619234"/>
    <lineage>
        <taxon>Bacteria</taxon>
        <taxon>Bacillati</taxon>
        <taxon>Bacillota</taxon>
        <taxon>Clostridia</taxon>
        <taxon>Lachnospirales</taxon>
        <taxon>Lachnospiraceae</taxon>
        <taxon>Anaerobium</taxon>
    </lineage>
</organism>